<evidence type="ECO:0000313" key="2">
    <source>
        <dbReference type="Proteomes" id="UP000196102"/>
    </source>
</evidence>
<proteinExistence type="predicted"/>
<protein>
    <submittedName>
        <fullName evidence="1">Uncharacterized protein</fullName>
    </submittedName>
</protein>
<dbReference type="RefSeq" id="WP_303687145.1">
    <property type="nucleotide sequence ID" value="NZ_CAJXYO010000040.1"/>
</dbReference>
<dbReference type="Proteomes" id="UP000196102">
    <property type="component" value="Unassembled WGS sequence"/>
</dbReference>
<organism evidence="1 2">
    <name type="scientific">Nonlabens dokdonensis</name>
    <dbReference type="NCBI Taxonomy" id="328515"/>
    <lineage>
        <taxon>Bacteria</taxon>
        <taxon>Pseudomonadati</taxon>
        <taxon>Bacteroidota</taxon>
        <taxon>Flavobacteriia</taxon>
        <taxon>Flavobacteriales</taxon>
        <taxon>Flavobacteriaceae</taxon>
        <taxon>Nonlabens</taxon>
    </lineage>
</organism>
<dbReference type="AlphaFoldDB" id="A0A1Z8AT81"/>
<sequence length="78" mass="9245">MRKLKLIWDFKGPDAERTASHHLIHLNEYVKNEKVDFIATGTEKINQMHHIAFLALEEIYMPPVRNALKPHRGQLWKE</sequence>
<comment type="caution">
    <text evidence="1">The sequence shown here is derived from an EMBL/GenBank/DDBJ whole genome shotgun (WGS) entry which is preliminary data.</text>
</comment>
<dbReference type="EMBL" id="MAAX01000144">
    <property type="protein sequence ID" value="OUS13388.1"/>
    <property type="molecule type" value="Genomic_DNA"/>
</dbReference>
<gene>
    <name evidence="1" type="ORF">A9Q93_09280</name>
</gene>
<accession>A0A1Z8AT81</accession>
<reference evidence="2" key="1">
    <citation type="journal article" date="2017" name="Proc. Natl. Acad. Sci. U.S.A.">
        <title>Simulation of Deepwater Horizon oil plume reveals substrate specialization within a complex community of hydrocarbon-degraders.</title>
        <authorList>
            <person name="Hu P."/>
            <person name="Dubinsky E.A."/>
            <person name="Probst A.J."/>
            <person name="Wang J."/>
            <person name="Sieber C.M.K."/>
            <person name="Tom L.M."/>
            <person name="Gardinali P."/>
            <person name="Banfield J.F."/>
            <person name="Atlas R.M."/>
            <person name="Andersen G.L."/>
        </authorList>
    </citation>
    <scope>NUCLEOTIDE SEQUENCE [LARGE SCALE GENOMIC DNA]</scope>
</reference>
<evidence type="ECO:0000313" key="1">
    <source>
        <dbReference type="EMBL" id="OUS13388.1"/>
    </source>
</evidence>
<name>A0A1Z8AT81_9FLAO</name>